<sequence>MPELRVHPPSNHDQFCEKPKHKPFSSEENTRMVKKIRVICYDPDATDSSEDEKTEKPYGPKRIIREIILDNGSLNQPKPMEAPKKKRVKTLNLNRRRPTGSKYRGVRQRKWGKWAAEIRDPFKGRRVWLGTYNTAEEAAQAYDSKKLEFEAIAAATEKSCSRSVSEDCESSSTRSSPSSVLELDSSASASMVNTKCNETVEDIGVQTNGAEEKLVDSLIVDVPLVTPVEANDSEPLLREIGEGLDMGLELGSLFIDDFGNIFEDFGDLSDLQICGFEDDGPNDLPDFDFELGNEELAWMDEPLNIACL</sequence>
<feature type="region of interest" description="Disordered" evidence="7">
    <location>
        <begin position="1"/>
        <end position="29"/>
    </location>
</feature>
<dbReference type="SMART" id="SM00380">
    <property type="entry name" value="AP2"/>
    <property type="match status" value="1"/>
</dbReference>
<keyword evidence="2" id="KW-0805">Transcription regulation</keyword>
<feature type="region of interest" description="Disordered" evidence="7">
    <location>
        <begin position="163"/>
        <end position="184"/>
    </location>
</feature>
<dbReference type="InterPro" id="IPR016177">
    <property type="entry name" value="DNA-bd_dom_sf"/>
</dbReference>
<evidence type="ECO:0000256" key="6">
    <source>
        <dbReference type="ARBA" id="ARBA00024343"/>
    </source>
</evidence>
<dbReference type="PROSITE" id="PS51032">
    <property type="entry name" value="AP2_ERF"/>
    <property type="match status" value="1"/>
</dbReference>
<evidence type="ECO:0000256" key="4">
    <source>
        <dbReference type="ARBA" id="ARBA00023163"/>
    </source>
</evidence>
<dbReference type="AlphaFoldDB" id="A0A3S8T8Y2"/>
<keyword evidence="3" id="KW-0238">DNA-binding</keyword>
<organism evidence="9">
    <name type="scientific">Diospyros kaki</name>
    <name type="common">Kaki persimmon</name>
    <name type="synonym">Diospyros chinensis</name>
    <dbReference type="NCBI Taxonomy" id="35925"/>
    <lineage>
        <taxon>Eukaryota</taxon>
        <taxon>Viridiplantae</taxon>
        <taxon>Streptophyta</taxon>
        <taxon>Embryophyta</taxon>
        <taxon>Tracheophyta</taxon>
        <taxon>Spermatophyta</taxon>
        <taxon>Magnoliopsida</taxon>
        <taxon>eudicotyledons</taxon>
        <taxon>Gunneridae</taxon>
        <taxon>Pentapetalae</taxon>
        <taxon>asterids</taxon>
        <taxon>Ericales</taxon>
        <taxon>Ebenaceae</taxon>
        <taxon>Diospyros</taxon>
    </lineage>
</organism>
<comment type="similarity">
    <text evidence="6">Belongs to the AP2/ERF transcription factor family. ERF subfamily.</text>
</comment>
<dbReference type="FunFam" id="3.30.730.10:FF:000005">
    <property type="entry name" value="ethylene-responsive transcription factor RAP2-11"/>
    <property type="match status" value="1"/>
</dbReference>
<keyword evidence="5" id="KW-0539">Nucleus</keyword>
<accession>A0A3S8T8Y2</accession>
<evidence type="ECO:0000256" key="3">
    <source>
        <dbReference type="ARBA" id="ARBA00023125"/>
    </source>
</evidence>
<dbReference type="InterPro" id="IPR001471">
    <property type="entry name" value="AP2/ERF_dom"/>
</dbReference>
<dbReference type="Pfam" id="PF00847">
    <property type="entry name" value="AP2"/>
    <property type="match status" value="1"/>
</dbReference>
<dbReference type="PANTHER" id="PTHR31194">
    <property type="entry name" value="SHN SHINE , DNA BINDING / TRANSCRIPTION FACTOR"/>
    <property type="match status" value="1"/>
</dbReference>
<dbReference type="InterPro" id="IPR050913">
    <property type="entry name" value="AP2/ERF_ERF"/>
</dbReference>
<dbReference type="InterPro" id="IPR036955">
    <property type="entry name" value="AP2/ERF_dom_sf"/>
</dbReference>
<dbReference type="CDD" id="cd00018">
    <property type="entry name" value="AP2"/>
    <property type="match status" value="1"/>
</dbReference>
<evidence type="ECO:0000259" key="8">
    <source>
        <dbReference type="PROSITE" id="PS51032"/>
    </source>
</evidence>
<protein>
    <submittedName>
        <fullName evidence="9">Transcription factor ERF28</fullName>
    </submittedName>
</protein>
<dbReference type="GO" id="GO:0003677">
    <property type="term" value="F:DNA binding"/>
    <property type="evidence" value="ECO:0007669"/>
    <property type="project" value="UniProtKB-KW"/>
</dbReference>
<reference evidence="9" key="1">
    <citation type="submission" date="2018-04" db="EMBL/GenBank/DDBJ databases">
        <title>Isolation and characterization of transcription inhibitors in persimmon fruit postharvest deastringency.</title>
        <authorList>
            <person name="Zhu Q."/>
            <person name="Deng C."/>
            <person name="Yin X."/>
        </authorList>
    </citation>
    <scope>NUCLEOTIDE SEQUENCE</scope>
</reference>
<name>A0A3S8T8Y2_DIOKA</name>
<keyword evidence="4" id="KW-0804">Transcription</keyword>
<evidence type="ECO:0000256" key="7">
    <source>
        <dbReference type="SAM" id="MobiDB-lite"/>
    </source>
</evidence>
<dbReference type="PANTHER" id="PTHR31194:SF62">
    <property type="entry name" value="ETHYLENE-RESPONSIVE TRANSCRIPTION FACTOR ERF118"/>
    <property type="match status" value="1"/>
</dbReference>
<evidence type="ECO:0000313" key="9">
    <source>
        <dbReference type="EMBL" id="AZL19361.1"/>
    </source>
</evidence>
<dbReference type="SUPFAM" id="SSF54171">
    <property type="entry name" value="DNA-binding domain"/>
    <property type="match status" value="1"/>
</dbReference>
<dbReference type="GO" id="GO:0005634">
    <property type="term" value="C:nucleus"/>
    <property type="evidence" value="ECO:0007669"/>
    <property type="project" value="UniProtKB-SubCell"/>
</dbReference>
<evidence type="ECO:0000256" key="5">
    <source>
        <dbReference type="ARBA" id="ARBA00023242"/>
    </source>
</evidence>
<comment type="subcellular location">
    <subcellularLocation>
        <location evidence="1">Nucleus</location>
    </subcellularLocation>
</comment>
<dbReference type="GO" id="GO:0003700">
    <property type="term" value="F:DNA-binding transcription factor activity"/>
    <property type="evidence" value="ECO:0007669"/>
    <property type="project" value="InterPro"/>
</dbReference>
<dbReference type="EMBL" id="MH210690">
    <property type="protein sequence ID" value="AZL19361.1"/>
    <property type="molecule type" value="mRNA"/>
</dbReference>
<evidence type="ECO:0000256" key="1">
    <source>
        <dbReference type="ARBA" id="ARBA00004123"/>
    </source>
</evidence>
<dbReference type="PRINTS" id="PR00367">
    <property type="entry name" value="ETHRSPELEMNT"/>
</dbReference>
<feature type="domain" description="AP2/ERF" evidence="8">
    <location>
        <begin position="102"/>
        <end position="159"/>
    </location>
</feature>
<evidence type="ECO:0000256" key="2">
    <source>
        <dbReference type="ARBA" id="ARBA00023015"/>
    </source>
</evidence>
<proteinExistence type="evidence at transcript level"/>
<feature type="compositionally biased region" description="Basic and acidic residues" evidence="7">
    <location>
        <begin position="14"/>
        <end position="29"/>
    </location>
</feature>
<dbReference type="Gene3D" id="3.30.730.10">
    <property type="entry name" value="AP2/ERF domain"/>
    <property type="match status" value="1"/>
</dbReference>
<feature type="compositionally biased region" description="Low complexity" evidence="7">
    <location>
        <begin position="170"/>
        <end position="184"/>
    </location>
</feature>